<keyword evidence="1" id="KW-1133">Transmembrane helix</keyword>
<evidence type="ECO:0000313" key="2">
    <source>
        <dbReference type="EMBL" id="RRR98297.1"/>
    </source>
</evidence>
<dbReference type="EMBL" id="RSEB01000004">
    <property type="protein sequence ID" value="RRR98297.1"/>
    <property type="molecule type" value="Genomic_DNA"/>
</dbReference>
<dbReference type="AlphaFoldDB" id="A0A426UVE2"/>
<reference evidence="2 3" key="1">
    <citation type="submission" date="2018-12" db="EMBL/GenBank/DDBJ databases">
        <title>Glycomyces sp. YIM 121974 draft genome.</title>
        <authorList>
            <person name="Li Q."/>
        </authorList>
    </citation>
    <scope>NUCLEOTIDE SEQUENCE [LARGE SCALE GENOMIC DNA]</scope>
    <source>
        <strain evidence="2 3">YIM 121974</strain>
    </source>
</reference>
<dbReference type="RefSeq" id="WP_125248606.1">
    <property type="nucleotide sequence ID" value="NZ_RSEB01000004.1"/>
</dbReference>
<comment type="caution">
    <text evidence="2">The sequence shown here is derived from an EMBL/GenBank/DDBJ whole genome shotgun (WGS) entry which is preliminary data.</text>
</comment>
<feature type="transmembrane region" description="Helical" evidence="1">
    <location>
        <begin position="143"/>
        <end position="167"/>
    </location>
</feature>
<keyword evidence="3" id="KW-1185">Reference proteome</keyword>
<evidence type="ECO:0000313" key="3">
    <source>
        <dbReference type="Proteomes" id="UP000277256"/>
    </source>
</evidence>
<keyword evidence="1" id="KW-0472">Membrane</keyword>
<feature type="transmembrane region" description="Helical" evidence="1">
    <location>
        <begin position="97"/>
        <end position="123"/>
    </location>
</feature>
<sequence>MATETGARPGAAVALWTAAVLFAALAVAKIALYGDFTADSGVGCVSRQNPDFVASCEQFEPAAWYLPYWLAVLGYTAFAVLFAVAAVRAARGAGRRFALVVAVLAVVLAVVPGVFDLGWRFAIAASSEPDRWVAEYVRDGVPGWYGPVEAAALVAAALAAVVAVLVLRRRA</sequence>
<accession>A0A426UVE2</accession>
<dbReference type="OrthoDB" id="9911882at2"/>
<keyword evidence="1" id="KW-0812">Transmembrane</keyword>
<organism evidence="2 3">
    <name type="scientific">Glycomyces terrestris</name>
    <dbReference type="NCBI Taxonomy" id="2493553"/>
    <lineage>
        <taxon>Bacteria</taxon>
        <taxon>Bacillati</taxon>
        <taxon>Actinomycetota</taxon>
        <taxon>Actinomycetes</taxon>
        <taxon>Glycomycetales</taxon>
        <taxon>Glycomycetaceae</taxon>
        <taxon>Glycomyces</taxon>
    </lineage>
</organism>
<dbReference type="Proteomes" id="UP000277256">
    <property type="component" value="Unassembled WGS sequence"/>
</dbReference>
<feature type="transmembrane region" description="Helical" evidence="1">
    <location>
        <begin position="12"/>
        <end position="32"/>
    </location>
</feature>
<evidence type="ECO:0000256" key="1">
    <source>
        <dbReference type="SAM" id="Phobius"/>
    </source>
</evidence>
<feature type="transmembrane region" description="Helical" evidence="1">
    <location>
        <begin position="68"/>
        <end position="90"/>
    </location>
</feature>
<gene>
    <name evidence="2" type="ORF">EIW28_15405</name>
</gene>
<proteinExistence type="predicted"/>
<protein>
    <submittedName>
        <fullName evidence="2">Uncharacterized protein</fullName>
    </submittedName>
</protein>
<name>A0A426UVE2_9ACTN</name>